<dbReference type="EMBL" id="CDMZ01000012">
    <property type="protein sequence ID" value="CEM04455.1"/>
    <property type="molecule type" value="Genomic_DNA"/>
</dbReference>
<keyword evidence="2" id="KW-0732">Signal</keyword>
<feature type="chain" id="PRO_5005188546" description="ABC1 atypical kinase-like domain-containing protein" evidence="2">
    <location>
        <begin position="20"/>
        <end position="488"/>
    </location>
</feature>
<protein>
    <recommendedName>
        <fullName evidence="3">ABC1 atypical kinase-like domain-containing protein</fullName>
    </recommendedName>
</protein>
<dbReference type="PhylomeDB" id="A0A0G4F038"/>
<dbReference type="SUPFAM" id="SSF56112">
    <property type="entry name" value="Protein kinase-like (PK-like)"/>
    <property type="match status" value="1"/>
</dbReference>
<evidence type="ECO:0000259" key="3">
    <source>
        <dbReference type="Pfam" id="PF03109"/>
    </source>
</evidence>
<sequence length="488" mass="53193">MASLLRTVAVTAALTICLARSSPSSSPYAGDPQLDVQGLSPTGSLKDLQPRIAKKYEFFARLGFSPEESRALVLARRPHGDPSGPTSVAAAAADTVARSNPSRCFSTPPPTQTIIKKASLGECHPGLVDERQLGKGAFGHVSAVKLSSDPPPEDTADLYSGLEEGRTYALKTFNAGGWIAPTGEVEFPAALALESALREICVGEDASKDGVGPKVYGSWICTVPPPLPNQSEKNYAFILMEELQTSLFSALQEAEQKNLIVTPDAQKSVLGLQEKFFADGYIQVDNHFGNCGIDKEGRMKLLDFGIVLDTNWKPELPSSEQDLAVLSKLQASLKSYAGILSFQIQKTPYYRHGDHSEDNIAESVYEELNKLEKLRGYQWMAHAAFLRRAVYPFPPNKQMGGRLDSGKAGLEGFSTTAAAEEEREEEEQRLNSAKRQGEGEVEEEKLEPIQIKVEVEEAVEEKKKKTTLQLRGSSAGGFSYAFDHLVHD</sequence>
<dbReference type="InterPro" id="IPR011009">
    <property type="entry name" value="Kinase-like_dom_sf"/>
</dbReference>
<dbReference type="Pfam" id="PF03109">
    <property type="entry name" value="ABC1"/>
    <property type="match status" value="1"/>
</dbReference>
<dbReference type="AlphaFoldDB" id="A0A0G4F038"/>
<feature type="domain" description="ABC1 atypical kinase-like" evidence="3">
    <location>
        <begin position="265"/>
        <end position="310"/>
    </location>
</feature>
<feature type="signal peptide" evidence="2">
    <location>
        <begin position="1"/>
        <end position="19"/>
    </location>
</feature>
<feature type="region of interest" description="Disordered" evidence="1">
    <location>
        <begin position="415"/>
        <end position="445"/>
    </location>
</feature>
<name>A0A0G4F038_9ALVE</name>
<gene>
    <name evidence="4" type="ORF">Cvel_14297</name>
</gene>
<accession>A0A0G4F038</accession>
<proteinExistence type="predicted"/>
<reference evidence="4" key="1">
    <citation type="submission" date="2014-11" db="EMBL/GenBank/DDBJ databases">
        <authorList>
            <person name="Otto D Thomas"/>
            <person name="Naeem Raeece"/>
        </authorList>
    </citation>
    <scope>NUCLEOTIDE SEQUENCE</scope>
</reference>
<organism evidence="4">
    <name type="scientific">Chromera velia CCMP2878</name>
    <dbReference type="NCBI Taxonomy" id="1169474"/>
    <lineage>
        <taxon>Eukaryota</taxon>
        <taxon>Sar</taxon>
        <taxon>Alveolata</taxon>
        <taxon>Colpodellida</taxon>
        <taxon>Chromeraceae</taxon>
        <taxon>Chromera</taxon>
    </lineage>
</organism>
<evidence type="ECO:0000256" key="2">
    <source>
        <dbReference type="SAM" id="SignalP"/>
    </source>
</evidence>
<evidence type="ECO:0000256" key="1">
    <source>
        <dbReference type="SAM" id="MobiDB-lite"/>
    </source>
</evidence>
<dbReference type="VEuPathDB" id="CryptoDB:Cvel_14297"/>
<dbReference type="InterPro" id="IPR004147">
    <property type="entry name" value="ABC1_dom"/>
</dbReference>
<evidence type="ECO:0000313" key="4">
    <source>
        <dbReference type="EMBL" id="CEM04455.1"/>
    </source>
</evidence>